<keyword evidence="9" id="KW-0460">Magnesium</keyword>
<evidence type="ECO:0000256" key="2">
    <source>
        <dbReference type="ARBA" id="ARBA00007599"/>
    </source>
</evidence>
<dbReference type="AlphaFoldDB" id="C9LXB7"/>
<evidence type="ECO:0000256" key="7">
    <source>
        <dbReference type="ARBA" id="ARBA00022741"/>
    </source>
</evidence>
<dbReference type="GO" id="GO:0005737">
    <property type="term" value="C:cytoplasm"/>
    <property type="evidence" value="ECO:0007669"/>
    <property type="project" value="UniProtKB-SubCell"/>
</dbReference>
<reference evidence="12 13" key="1">
    <citation type="submission" date="2009-09" db="EMBL/GenBank/DDBJ databases">
        <authorList>
            <person name="Weinstock G."/>
            <person name="Sodergren E."/>
            <person name="Clifton S."/>
            <person name="Fulton L."/>
            <person name="Fulton B."/>
            <person name="Courtney L."/>
            <person name="Fronick C."/>
            <person name="Harrison M."/>
            <person name="Strong C."/>
            <person name="Farmer C."/>
            <person name="Delahaunty K."/>
            <person name="Markovic C."/>
            <person name="Hall O."/>
            <person name="Minx P."/>
            <person name="Tomlinson C."/>
            <person name="Mitreva M."/>
            <person name="Nelson J."/>
            <person name="Hou S."/>
            <person name="Wollam A."/>
            <person name="Pepin K.H."/>
            <person name="Johnson M."/>
            <person name="Bhonagiri V."/>
            <person name="Nash W.E."/>
            <person name="Warren W."/>
            <person name="Chinwalla A."/>
            <person name="Mardis E.R."/>
            <person name="Wilson R.K."/>
        </authorList>
    </citation>
    <scope>NUCLEOTIDE SEQUENCE [LARGE SCALE GENOMIC DNA]</scope>
    <source>
        <strain evidence="12">ATCC 35185</strain>
        <strain evidence="13">ATCC 35185 / DSM 20758 / VPI D19B-28</strain>
    </source>
</reference>
<dbReference type="Proteomes" id="UP000011124">
    <property type="component" value="Chromosome"/>
</dbReference>
<keyword evidence="7" id="KW-0547">Nucleotide-binding</keyword>
<keyword evidence="6" id="KW-0479">Metal-binding</keyword>
<dbReference type="OrthoDB" id="9815896at2"/>
<sequence length="200" mass="21832">MIGRETTEGFGKKPSAMAEGSGALLWKGVAAMFTVETASPEETAALAERIGALCPAGTVFALAGDLGAGKTLFVQGLARGLGFSGEVTSPTFNLMNVYEGKMRLTHFDVYRLERAEELYDIGFYEYADDSEGVVVVEWFDKFSEEMPADYVRVTIERVASSAGEVDSEEAADRRRLCFSLVGVQLKEFFEEMRDVVDSGD</sequence>
<gene>
    <name evidence="11" type="ordered locus">Selsp_0549</name>
    <name evidence="12" type="ORF">SELSPUOL_02125</name>
</gene>
<dbReference type="PANTHER" id="PTHR33540:SF2">
    <property type="entry name" value="TRNA THREONYLCARBAMOYLADENOSINE BIOSYNTHESIS PROTEIN TSAE"/>
    <property type="match status" value="1"/>
</dbReference>
<keyword evidence="12" id="KW-0378">Hydrolase</keyword>
<dbReference type="GO" id="GO:0005524">
    <property type="term" value="F:ATP binding"/>
    <property type="evidence" value="ECO:0007669"/>
    <property type="project" value="UniProtKB-KW"/>
</dbReference>
<proteinExistence type="inferred from homology"/>
<dbReference type="Proteomes" id="UP000003505">
    <property type="component" value="Unassembled WGS sequence"/>
</dbReference>
<dbReference type="SUPFAM" id="SSF52540">
    <property type="entry name" value="P-loop containing nucleoside triphosphate hydrolases"/>
    <property type="match status" value="1"/>
</dbReference>
<dbReference type="PANTHER" id="PTHR33540">
    <property type="entry name" value="TRNA THREONYLCARBAMOYLADENOSINE BIOSYNTHESIS PROTEIN TSAE"/>
    <property type="match status" value="1"/>
</dbReference>
<evidence type="ECO:0000313" key="11">
    <source>
        <dbReference type="EMBL" id="AEB99521.1"/>
    </source>
</evidence>
<evidence type="ECO:0000313" key="12">
    <source>
        <dbReference type="EMBL" id="EEX76300.1"/>
    </source>
</evidence>
<dbReference type="NCBIfam" id="TIGR00150">
    <property type="entry name" value="T6A_YjeE"/>
    <property type="match status" value="1"/>
</dbReference>
<keyword evidence="4" id="KW-0963">Cytoplasm</keyword>
<dbReference type="GO" id="GO:0002949">
    <property type="term" value="P:tRNA threonylcarbamoyladenosine modification"/>
    <property type="evidence" value="ECO:0007669"/>
    <property type="project" value="InterPro"/>
</dbReference>
<dbReference type="eggNOG" id="COG0802">
    <property type="taxonomic scope" value="Bacteria"/>
</dbReference>
<comment type="subcellular location">
    <subcellularLocation>
        <location evidence="1">Cytoplasm</location>
    </subcellularLocation>
</comment>
<accession>C9LXB7</accession>
<dbReference type="STRING" id="546271.Selsp_0549"/>
<evidence type="ECO:0000256" key="5">
    <source>
        <dbReference type="ARBA" id="ARBA00022694"/>
    </source>
</evidence>
<organism evidence="12 13">
    <name type="scientific">Selenomonas sputigena (strain ATCC 35185 / DSM 20758 / CCUG 44933 / VPI D19B-28)</name>
    <dbReference type="NCBI Taxonomy" id="546271"/>
    <lineage>
        <taxon>Bacteria</taxon>
        <taxon>Bacillati</taxon>
        <taxon>Bacillota</taxon>
        <taxon>Negativicutes</taxon>
        <taxon>Selenomonadales</taxon>
        <taxon>Selenomonadaceae</taxon>
        <taxon>Selenomonas</taxon>
    </lineage>
</organism>
<evidence type="ECO:0000256" key="6">
    <source>
        <dbReference type="ARBA" id="ARBA00022723"/>
    </source>
</evidence>
<evidence type="ECO:0000256" key="4">
    <source>
        <dbReference type="ARBA" id="ARBA00022490"/>
    </source>
</evidence>
<evidence type="ECO:0000256" key="1">
    <source>
        <dbReference type="ARBA" id="ARBA00004496"/>
    </source>
</evidence>
<evidence type="ECO:0000256" key="8">
    <source>
        <dbReference type="ARBA" id="ARBA00022840"/>
    </source>
</evidence>
<dbReference type="Pfam" id="PF02367">
    <property type="entry name" value="TsaE"/>
    <property type="match status" value="1"/>
</dbReference>
<keyword evidence="5" id="KW-0819">tRNA processing</keyword>
<dbReference type="RefSeq" id="WP_006193448.1">
    <property type="nucleotide sequence ID" value="NC_015437.1"/>
</dbReference>
<keyword evidence="8" id="KW-0067">ATP-binding</keyword>
<reference evidence="11 14" key="2">
    <citation type="submission" date="2011-04" db="EMBL/GenBank/DDBJ databases">
        <title>The complete genome of Selenomonas sputigena DSM 20758.</title>
        <authorList>
            <consortium name="US DOE Joint Genome Institute (JGI-PGF)"/>
            <person name="Lucas S."/>
            <person name="Copeland A."/>
            <person name="Lapidus A."/>
            <person name="Bruce D."/>
            <person name="Goodwin L."/>
            <person name="Pitluck S."/>
            <person name="Peters L."/>
            <person name="Kyrpides N."/>
            <person name="Mavromatis K."/>
            <person name="Ivanova N."/>
            <person name="Ovchinnikova G."/>
            <person name="Teshima H."/>
            <person name="Detter J.C."/>
            <person name="Tapia R."/>
            <person name="Han C."/>
            <person name="Land M."/>
            <person name="Hauser L."/>
            <person name="Markowitz V."/>
            <person name="Cheng J.-F."/>
            <person name="Hugenholtz P."/>
            <person name="Woyke T."/>
            <person name="Wu D."/>
            <person name="Gronow S."/>
            <person name="Wellnitz S."/>
            <person name="Schneider S."/>
            <person name="Klenk H.-P."/>
            <person name="Eisen J.A."/>
        </authorList>
    </citation>
    <scope>NUCLEOTIDE SEQUENCE [LARGE SCALE GENOMIC DNA]</scope>
    <source>
        <strain evidence="11">ATCC 35185</strain>
        <strain evidence="14">ATCC 35185 / DSM 20758 / VPI D19B-28</strain>
    </source>
</reference>
<evidence type="ECO:0000256" key="10">
    <source>
        <dbReference type="ARBA" id="ARBA00032441"/>
    </source>
</evidence>
<protein>
    <recommendedName>
        <fullName evidence="3">tRNA threonylcarbamoyladenosine biosynthesis protein TsaE</fullName>
    </recommendedName>
    <alternativeName>
        <fullName evidence="10">t(6)A37 threonylcarbamoyladenosine biosynthesis protein TsaE</fullName>
    </alternativeName>
</protein>
<dbReference type="HOGENOM" id="CLU_087829_3_0_9"/>
<dbReference type="InterPro" id="IPR027417">
    <property type="entry name" value="P-loop_NTPase"/>
</dbReference>
<dbReference type="GO" id="GO:0016787">
    <property type="term" value="F:hydrolase activity"/>
    <property type="evidence" value="ECO:0007669"/>
    <property type="project" value="UniProtKB-KW"/>
</dbReference>
<evidence type="ECO:0000256" key="3">
    <source>
        <dbReference type="ARBA" id="ARBA00019010"/>
    </source>
</evidence>
<evidence type="ECO:0000313" key="13">
    <source>
        <dbReference type="Proteomes" id="UP000003505"/>
    </source>
</evidence>
<dbReference type="GO" id="GO:0046872">
    <property type="term" value="F:metal ion binding"/>
    <property type="evidence" value="ECO:0007669"/>
    <property type="project" value="UniProtKB-KW"/>
</dbReference>
<evidence type="ECO:0000313" key="14">
    <source>
        <dbReference type="Proteomes" id="UP000011124"/>
    </source>
</evidence>
<dbReference type="Gene3D" id="3.40.50.300">
    <property type="entry name" value="P-loop containing nucleotide triphosphate hydrolases"/>
    <property type="match status" value="1"/>
</dbReference>
<keyword evidence="14" id="KW-1185">Reference proteome</keyword>
<dbReference type="KEGG" id="ssg:Selsp_0549"/>
<name>C9LXB7_SELS3</name>
<dbReference type="EMBL" id="CP002637">
    <property type="protein sequence ID" value="AEB99521.1"/>
    <property type="molecule type" value="Genomic_DNA"/>
</dbReference>
<evidence type="ECO:0000256" key="9">
    <source>
        <dbReference type="ARBA" id="ARBA00022842"/>
    </source>
</evidence>
<comment type="similarity">
    <text evidence="2">Belongs to the TsaE family.</text>
</comment>
<dbReference type="InterPro" id="IPR003442">
    <property type="entry name" value="T6A_TsaE"/>
</dbReference>
<dbReference type="EMBL" id="ACKP02000049">
    <property type="protein sequence ID" value="EEX76300.1"/>
    <property type="molecule type" value="Genomic_DNA"/>
</dbReference>